<evidence type="ECO:0000256" key="1">
    <source>
        <dbReference type="SAM" id="MobiDB-lite"/>
    </source>
</evidence>
<dbReference type="AlphaFoldDB" id="A0A218XQV6"/>
<evidence type="ECO:0000313" key="3">
    <source>
        <dbReference type="Proteomes" id="UP000197138"/>
    </source>
</evidence>
<comment type="caution">
    <text evidence="2">The sequence shown here is derived from an EMBL/GenBank/DDBJ whole genome shotgun (WGS) entry which is preliminary data.</text>
</comment>
<protein>
    <submittedName>
        <fullName evidence="2">Uncharacterized protein</fullName>
    </submittedName>
</protein>
<organism evidence="2 3">
    <name type="scientific">Punica granatum</name>
    <name type="common">Pomegranate</name>
    <dbReference type="NCBI Taxonomy" id="22663"/>
    <lineage>
        <taxon>Eukaryota</taxon>
        <taxon>Viridiplantae</taxon>
        <taxon>Streptophyta</taxon>
        <taxon>Embryophyta</taxon>
        <taxon>Tracheophyta</taxon>
        <taxon>Spermatophyta</taxon>
        <taxon>Magnoliopsida</taxon>
        <taxon>eudicotyledons</taxon>
        <taxon>Gunneridae</taxon>
        <taxon>Pentapetalae</taxon>
        <taxon>rosids</taxon>
        <taxon>malvids</taxon>
        <taxon>Myrtales</taxon>
        <taxon>Lythraceae</taxon>
        <taxon>Punica</taxon>
    </lineage>
</organism>
<feature type="region of interest" description="Disordered" evidence="1">
    <location>
        <begin position="47"/>
        <end position="66"/>
    </location>
</feature>
<gene>
    <name evidence="2" type="ORF">CDL15_Pgr022677</name>
</gene>
<reference evidence="3" key="1">
    <citation type="journal article" date="2017" name="Plant J.">
        <title>The pomegranate (Punica granatum L.) genome and the genomics of punicalagin biosynthesis.</title>
        <authorList>
            <person name="Qin G."/>
            <person name="Xu C."/>
            <person name="Ming R."/>
            <person name="Tang H."/>
            <person name="Guyot R."/>
            <person name="Kramer E.M."/>
            <person name="Hu Y."/>
            <person name="Yi X."/>
            <person name="Qi Y."/>
            <person name="Xu X."/>
            <person name="Gao Z."/>
            <person name="Pan H."/>
            <person name="Jian J."/>
            <person name="Tian Y."/>
            <person name="Yue Z."/>
            <person name="Xu Y."/>
        </authorList>
    </citation>
    <scope>NUCLEOTIDE SEQUENCE [LARGE SCALE GENOMIC DNA]</scope>
    <source>
        <strain evidence="3">cv. Dabenzi</strain>
    </source>
</reference>
<dbReference type="Proteomes" id="UP000197138">
    <property type="component" value="Unassembled WGS sequence"/>
</dbReference>
<proteinExistence type="predicted"/>
<accession>A0A218XQV6</accession>
<name>A0A218XQV6_PUNGR</name>
<evidence type="ECO:0000313" key="2">
    <source>
        <dbReference type="EMBL" id="OWM87565.1"/>
    </source>
</evidence>
<dbReference type="EMBL" id="MTKT01000813">
    <property type="protein sequence ID" value="OWM87565.1"/>
    <property type="molecule type" value="Genomic_DNA"/>
</dbReference>
<sequence>MEIKLMEDGGGESTGPKIAKLARIPPKRGQVKVRIFKLLWKTVKGMASKLKPKDNPKSSVKPLPNS</sequence>